<dbReference type="GO" id="GO:0007596">
    <property type="term" value="P:blood coagulation"/>
    <property type="evidence" value="ECO:0007669"/>
    <property type="project" value="TreeGrafter"/>
</dbReference>
<gene>
    <name evidence="7" type="ORF">ASZ78_016691</name>
</gene>
<evidence type="ECO:0000256" key="4">
    <source>
        <dbReference type="PROSITE-ProRule" id="PRU00302"/>
    </source>
</evidence>
<dbReference type="FunFam" id="2.10.70.10:FF:000054">
    <property type="entry name" value="Complement inhibitory factor H"/>
    <property type="match status" value="1"/>
</dbReference>
<keyword evidence="1 4" id="KW-0768">Sushi</keyword>
<evidence type="ECO:0000256" key="5">
    <source>
        <dbReference type="SAM" id="MobiDB-lite"/>
    </source>
</evidence>
<reference evidence="7 8" key="1">
    <citation type="submission" date="2016-07" db="EMBL/GenBank/DDBJ databases">
        <title>Disparate Historic Effective Population Sizes Predicted by Modern Levels of Genome Diversity for the Scaled Quail (Callipepla squamata) and the Northern Bobwhite (Colinus virginianus): Inferences from First and Second Generation Draft Genome Assemblies for Sympatric New World Quail.</title>
        <authorList>
            <person name="Oldeschulte D.L."/>
            <person name="Halley Y.A."/>
            <person name="Bhattarai E.K."/>
            <person name="Brashear W.A."/>
            <person name="Hill J."/>
            <person name="Metz R.P."/>
            <person name="Johnson C.D."/>
            <person name="Rollins D."/>
            <person name="Peterson M.J."/>
            <person name="Bickhart D.M."/>
            <person name="Decker J.E."/>
            <person name="Seabury C.M."/>
        </authorList>
    </citation>
    <scope>NUCLEOTIDE SEQUENCE [LARGE SCALE GENOMIC DNA]</scope>
    <source>
        <strain evidence="7 8">Texas</strain>
        <tissue evidence="7">Leg muscle</tissue>
    </source>
</reference>
<dbReference type="STRING" id="9009.A0A226NLQ0"/>
<accession>A0A226NLQ0</accession>
<dbReference type="PANTHER" id="PTHR45785:SF3">
    <property type="entry name" value="COAGULATION FACTOR XIII B CHAIN"/>
    <property type="match status" value="1"/>
</dbReference>
<dbReference type="PROSITE" id="PS50923">
    <property type="entry name" value="SUSHI"/>
    <property type="match status" value="2"/>
</dbReference>
<keyword evidence="2" id="KW-0732">Signal</keyword>
<dbReference type="SMART" id="SM00032">
    <property type="entry name" value="CCP"/>
    <property type="match status" value="3"/>
</dbReference>
<feature type="region of interest" description="Disordered" evidence="5">
    <location>
        <begin position="196"/>
        <end position="226"/>
    </location>
</feature>
<evidence type="ECO:0000256" key="2">
    <source>
        <dbReference type="ARBA" id="ARBA00022729"/>
    </source>
</evidence>
<sequence length="226" mass="25907">MYYVFADKLCDLPQIENGRIAPYYYSFKSYYFPMREGKKLSYSCVAGYTTETGTQDGRITCTAEGWSPVPQCYKKCNKPLLEHGIFYGTETFFKIHEELQYKCNQGYHTSSGGTEDTVRCQSDGWSSQPSCTKKVEKTCPPLGGIEHGGFYPVKKIYEEGDVVHFYCEENYSFHEFDLIQCYYFGWYPDPPVCEGSVDKKESEAPALEADTSITSSKTYRSEEMSR</sequence>
<keyword evidence="8" id="KW-1185">Reference proteome</keyword>
<dbReference type="AlphaFoldDB" id="A0A226NLQ0"/>
<dbReference type="PANTHER" id="PTHR45785">
    <property type="entry name" value="COMPLEMENT FACTOR H-RELATED"/>
    <property type="match status" value="1"/>
</dbReference>
<evidence type="ECO:0000259" key="6">
    <source>
        <dbReference type="PROSITE" id="PS50923"/>
    </source>
</evidence>
<dbReference type="InterPro" id="IPR051503">
    <property type="entry name" value="ComplSys_Reg/VirEntry_Med"/>
</dbReference>
<dbReference type="InterPro" id="IPR035976">
    <property type="entry name" value="Sushi/SCR/CCP_sf"/>
</dbReference>
<evidence type="ECO:0000313" key="8">
    <source>
        <dbReference type="Proteomes" id="UP000198323"/>
    </source>
</evidence>
<comment type="caution">
    <text evidence="4">Lacks conserved residue(s) required for the propagation of feature annotation.</text>
</comment>
<evidence type="ECO:0000313" key="7">
    <source>
        <dbReference type="EMBL" id="OXB68290.1"/>
    </source>
</evidence>
<feature type="domain" description="Sushi" evidence="6">
    <location>
        <begin position="74"/>
        <end position="133"/>
    </location>
</feature>
<dbReference type="OrthoDB" id="9984531at2759"/>
<dbReference type="Pfam" id="PF00084">
    <property type="entry name" value="Sushi"/>
    <property type="match status" value="3"/>
</dbReference>
<dbReference type="Proteomes" id="UP000198323">
    <property type="component" value="Unassembled WGS sequence"/>
</dbReference>
<dbReference type="EMBL" id="MCFN01000018">
    <property type="protein sequence ID" value="OXB68290.1"/>
    <property type="molecule type" value="Genomic_DNA"/>
</dbReference>
<name>A0A226NLQ0_CALSU</name>
<dbReference type="InterPro" id="IPR000436">
    <property type="entry name" value="Sushi_SCR_CCP_dom"/>
</dbReference>
<proteinExistence type="predicted"/>
<dbReference type="Gene3D" id="2.10.70.10">
    <property type="entry name" value="Complement Module, domain 1"/>
    <property type="match status" value="3"/>
</dbReference>
<keyword evidence="3" id="KW-1015">Disulfide bond</keyword>
<protein>
    <recommendedName>
        <fullName evidence="6">Sushi domain-containing protein</fullName>
    </recommendedName>
</protein>
<evidence type="ECO:0000256" key="3">
    <source>
        <dbReference type="ARBA" id="ARBA00023157"/>
    </source>
</evidence>
<organism evidence="7 8">
    <name type="scientific">Callipepla squamata</name>
    <name type="common">Scaled quail</name>
    <dbReference type="NCBI Taxonomy" id="9009"/>
    <lineage>
        <taxon>Eukaryota</taxon>
        <taxon>Metazoa</taxon>
        <taxon>Chordata</taxon>
        <taxon>Craniata</taxon>
        <taxon>Vertebrata</taxon>
        <taxon>Euteleostomi</taxon>
        <taxon>Archelosauria</taxon>
        <taxon>Archosauria</taxon>
        <taxon>Dinosauria</taxon>
        <taxon>Saurischia</taxon>
        <taxon>Theropoda</taxon>
        <taxon>Coelurosauria</taxon>
        <taxon>Aves</taxon>
        <taxon>Neognathae</taxon>
        <taxon>Galloanserae</taxon>
        <taxon>Galliformes</taxon>
        <taxon>Odontophoridae</taxon>
        <taxon>Callipepla</taxon>
    </lineage>
</organism>
<comment type="caution">
    <text evidence="7">The sequence shown here is derived from an EMBL/GenBank/DDBJ whole genome shotgun (WGS) entry which is preliminary data.</text>
</comment>
<evidence type="ECO:0000256" key="1">
    <source>
        <dbReference type="ARBA" id="ARBA00022659"/>
    </source>
</evidence>
<dbReference type="CDD" id="cd00033">
    <property type="entry name" value="CCP"/>
    <property type="match status" value="3"/>
</dbReference>
<dbReference type="SUPFAM" id="SSF57535">
    <property type="entry name" value="Complement control module/SCR domain"/>
    <property type="match status" value="3"/>
</dbReference>
<feature type="domain" description="Sushi" evidence="6">
    <location>
        <begin position="137"/>
        <end position="195"/>
    </location>
</feature>